<gene>
    <name evidence="4 6" type="primary">cysQ</name>
    <name evidence="6" type="ORF">CW354_12815</name>
</gene>
<comment type="cofactor">
    <cofactor evidence="4 5">
        <name>Mg(2+)</name>
        <dbReference type="ChEBI" id="CHEBI:18420"/>
    </cofactor>
</comment>
<evidence type="ECO:0000256" key="4">
    <source>
        <dbReference type="HAMAP-Rule" id="MF_02095"/>
    </source>
</evidence>
<comment type="subcellular location">
    <subcellularLocation>
        <location evidence="4">Cell inner membrane</location>
        <topology evidence="4">Peripheral membrane protein</topology>
        <orientation evidence="4">Cytoplasmic side</orientation>
    </subcellularLocation>
</comment>
<keyword evidence="2 4" id="KW-0479">Metal-binding</keyword>
<feature type="binding site" evidence="5">
    <location>
        <position position="72"/>
    </location>
    <ligand>
        <name>Mg(2+)</name>
        <dbReference type="ChEBI" id="CHEBI:18420"/>
        <label>1</label>
        <note>catalytic</note>
    </ligand>
</feature>
<keyword evidence="4" id="KW-0997">Cell inner membrane</keyword>
<sequence>MSDHHFTDEALTETLCALALKAGAAAMEVYARDFETQTKADASPVTEADELGEKIILDGLAAFAPEIPVLAEESASAGKIPDPLGDVFFLVDPLDGTKEFVKKTGEFTVNIALIEHGRPVFGVVYAPAANRLYFGGRDGAWKGEVTDYVISARDIIRVRTAPEEGLVAVASRSHRSPETDAYLETLKVSDFTAAGSSLKFCLVAEGAADVYPRFGRTMEWDTGAGQAVLEAAGGRVLTHPEGEPLTYGKKARGFDNPHFIAWGAR</sequence>
<dbReference type="NCBIfam" id="TIGR01331">
    <property type="entry name" value="bisphos_cysQ"/>
    <property type="match status" value="1"/>
</dbReference>
<dbReference type="OrthoDB" id="9785695at2"/>
<evidence type="ECO:0000256" key="5">
    <source>
        <dbReference type="PIRSR" id="PIRSR600760-2"/>
    </source>
</evidence>
<feature type="binding site" evidence="4">
    <location>
        <position position="221"/>
    </location>
    <ligand>
        <name>substrate</name>
    </ligand>
</feature>
<dbReference type="RefSeq" id="WP_104830495.1">
    <property type="nucleotide sequence ID" value="NZ_PJCH01000009.1"/>
</dbReference>
<dbReference type="Pfam" id="PF00459">
    <property type="entry name" value="Inositol_P"/>
    <property type="match status" value="1"/>
</dbReference>
<feature type="binding site" evidence="4">
    <location>
        <position position="94"/>
    </location>
    <ligand>
        <name>Mg(2+)</name>
        <dbReference type="ChEBI" id="CHEBI:18420"/>
        <label>1</label>
    </ligand>
</feature>
<dbReference type="PANTHER" id="PTHR43028">
    <property type="entry name" value="3'(2'),5'-BISPHOSPHATE NUCLEOTIDASE 1"/>
    <property type="match status" value="1"/>
</dbReference>
<evidence type="ECO:0000313" key="6">
    <source>
        <dbReference type="EMBL" id="PQA87308.1"/>
    </source>
</evidence>
<dbReference type="HAMAP" id="MF_02095">
    <property type="entry name" value="CysQ"/>
    <property type="match status" value="1"/>
</dbReference>
<feature type="binding site" evidence="4">
    <location>
        <position position="72"/>
    </location>
    <ligand>
        <name>Mg(2+)</name>
        <dbReference type="ChEBI" id="CHEBI:18420"/>
        <label>1</label>
    </ligand>
</feature>
<dbReference type="PROSITE" id="PS00629">
    <property type="entry name" value="IMP_1"/>
    <property type="match status" value="1"/>
</dbReference>
<evidence type="ECO:0000256" key="3">
    <source>
        <dbReference type="ARBA" id="ARBA00022842"/>
    </source>
</evidence>
<feature type="binding site" evidence="4">
    <location>
        <position position="221"/>
    </location>
    <ligand>
        <name>Mg(2+)</name>
        <dbReference type="ChEBI" id="CHEBI:18420"/>
        <label>2</label>
    </ligand>
</feature>
<comment type="caution">
    <text evidence="6">The sequence shown here is derived from an EMBL/GenBank/DDBJ whole genome shotgun (WGS) entry which is preliminary data.</text>
</comment>
<dbReference type="GO" id="GO:0000103">
    <property type="term" value="P:sulfate assimilation"/>
    <property type="evidence" value="ECO:0007669"/>
    <property type="project" value="TreeGrafter"/>
</dbReference>
<dbReference type="InterPro" id="IPR006240">
    <property type="entry name" value="CysQ"/>
</dbReference>
<dbReference type="InterPro" id="IPR000760">
    <property type="entry name" value="Inositol_monophosphatase-like"/>
</dbReference>
<feature type="binding site" evidence="5">
    <location>
        <position position="94"/>
    </location>
    <ligand>
        <name>Mg(2+)</name>
        <dbReference type="ChEBI" id="CHEBI:18420"/>
        <label>1</label>
        <note>catalytic</note>
    </ligand>
</feature>
<comment type="catalytic activity">
    <reaction evidence="1 4">
        <text>adenosine 3',5'-bisphosphate + H2O = AMP + phosphate</text>
        <dbReference type="Rhea" id="RHEA:10040"/>
        <dbReference type="ChEBI" id="CHEBI:15377"/>
        <dbReference type="ChEBI" id="CHEBI:43474"/>
        <dbReference type="ChEBI" id="CHEBI:58343"/>
        <dbReference type="ChEBI" id="CHEBI:456215"/>
        <dbReference type="EC" id="3.1.3.7"/>
    </reaction>
</comment>
<keyword evidence="4" id="KW-0378">Hydrolase</keyword>
<evidence type="ECO:0000313" key="7">
    <source>
        <dbReference type="Proteomes" id="UP000239504"/>
    </source>
</evidence>
<dbReference type="EC" id="3.1.3.7" evidence="4"/>
<feature type="binding site" evidence="5">
    <location>
        <position position="95"/>
    </location>
    <ligand>
        <name>Mg(2+)</name>
        <dbReference type="ChEBI" id="CHEBI:18420"/>
        <label>1</label>
        <note>catalytic</note>
    </ligand>
</feature>
<keyword evidence="3 4" id="KW-0460">Magnesium</keyword>
<dbReference type="CDD" id="cd01638">
    <property type="entry name" value="CysQ"/>
    <property type="match status" value="1"/>
</dbReference>
<dbReference type="GO" id="GO:0005886">
    <property type="term" value="C:plasma membrane"/>
    <property type="evidence" value="ECO:0007669"/>
    <property type="project" value="UniProtKB-SubCell"/>
</dbReference>
<feature type="binding site" evidence="4">
    <location>
        <position position="72"/>
    </location>
    <ligand>
        <name>substrate</name>
    </ligand>
</feature>
<dbReference type="Gene3D" id="3.40.190.80">
    <property type="match status" value="1"/>
</dbReference>
<dbReference type="Proteomes" id="UP000239504">
    <property type="component" value="Unassembled WGS sequence"/>
</dbReference>
<dbReference type="GO" id="GO:0050427">
    <property type="term" value="P:3'-phosphoadenosine 5'-phosphosulfate metabolic process"/>
    <property type="evidence" value="ECO:0007669"/>
    <property type="project" value="TreeGrafter"/>
</dbReference>
<keyword evidence="7" id="KW-1185">Reference proteome</keyword>
<dbReference type="PRINTS" id="PR00377">
    <property type="entry name" value="IMPHPHTASES"/>
</dbReference>
<dbReference type="PANTHER" id="PTHR43028:SF5">
    <property type="entry name" value="3'(2'),5'-BISPHOSPHATE NUCLEOTIDASE 1"/>
    <property type="match status" value="1"/>
</dbReference>
<accession>A0A2S7K4E3</accession>
<dbReference type="InterPro" id="IPR050725">
    <property type="entry name" value="CysQ/Inositol_MonoPase"/>
</dbReference>
<dbReference type="AlphaFoldDB" id="A0A2S7K4E3"/>
<keyword evidence="4" id="KW-1003">Cell membrane</keyword>
<dbReference type="InterPro" id="IPR020583">
    <property type="entry name" value="Inositol_monoP_metal-BS"/>
</dbReference>
<evidence type="ECO:0000256" key="1">
    <source>
        <dbReference type="ARBA" id="ARBA00001625"/>
    </source>
</evidence>
<feature type="binding site" evidence="5">
    <location>
        <position position="92"/>
    </location>
    <ligand>
        <name>Mg(2+)</name>
        <dbReference type="ChEBI" id="CHEBI:18420"/>
        <label>1</label>
        <note>catalytic</note>
    </ligand>
</feature>
<name>A0A2S7K4E3_9PROT</name>
<organism evidence="6 7">
    <name type="scientific">Hyphococcus luteus</name>
    <dbReference type="NCBI Taxonomy" id="2058213"/>
    <lineage>
        <taxon>Bacteria</taxon>
        <taxon>Pseudomonadati</taxon>
        <taxon>Pseudomonadota</taxon>
        <taxon>Alphaproteobacteria</taxon>
        <taxon>Parvularculales</taxon>
        <taxon>Parvularculaceae</taxon>
        <taxon>Hyphococcus</taxon>
    </lineage>
</organism>
<proteinExistence type="inferred from homology"/>
<comment type="similarity">
    <text evidence="4">Belongs to the inositol monophosphatase superfamily. CysQ family.</text>
</comment>
<feature type="binding site" evidence="5">
    <location>
        <position position="221"/>
    </location>
    <ligand>
        <name>Mg(2+)</name>
        <dbReference type="ChEBI" id="CHEBI:18420"/>
        <label>1</label>
        <note>catalytic</note>
    </ligand>
</feature>
<reference evidence="6 7" key="1">
    <citation type="submission" date="2017-12" db="EMBL/GenBank/DDBJ databases">
        <authorList>
            <person name="Hurst M.R.H."/>
        </authorList>
    </citation>
    <scope>NUCLEOTIDE SEQUENCE [LARGE SCALE GENOMIC DNA]</scope>
    <source>
        <strain evidence="6 7">SY-3-19</strain>
    </source>
</reference>
<dbReference type="Gene3D" id="3.30.540.10">
    <property type="entry name" value="Fructose-1,6-Bisphosphatase, subunit A, domain 1"/>
    <property type="match status" value="1"/>
</dbReference>
<feature type="binding site" evidence="4">
    <location>
        <position position="92"/>
    </location>
    <ligand>
        <name>Mg(2+)</name>
        <dbReference type="ChEBI" id="CHEBI:18420"/>
        <label>1</label>
    </ligand>
</feature>
<comment type="function">
    <text evidence="4">Converts adenosine-3',5'-bisphosphate (PAP) to AMP.</text>
</comment>
<feature type="binding site" evidence="4">
    <location>
        <begin position="94"/>
        <end position="97"/>
    </location>
    <ligand>
        <name>substrate</name>
    </ligand>
</feature>
<dbReference type="GO" id="GO:0000287">
    <property type="term" value="F:magnesium ion binding"/>
    <property type="evidence" value="ECO:0007669"/>
    <property type="project" value="UniProtKB-UniRule"/>
</dbReference>
<dbReference type="GO" id="GO:0008441">
    <property type="term" value="F:3'(2'),5'-bisphosphate nucleotidase activity"/>
    <property type="evidence" value="ECO:0007669"/>
    <property type="project" value="UniProtKB-UniRule"/>
</dbReference>
<feature type="binding site" evidence="4">
    <location>
        <position position="92"/>
    </location>
    <ligand>
        <name>Mg(2+)</name>
        <dbReference type="ChEBI" id="CHEBI:18420"/>
        <label>2</label>
    </ligand>
</feature>
<protein>
    <recommendedName>
        <fullName evidence="4">3'(2'),5'-bisphosphate nucleotidase CysQ</fullName>
        <ecNumber evidence="4">3.1.3.7</ecNumber>
    </recommendedName>
    <alternativeName>
        <fullName evidence="4">3'(2'),5-bisphosphonucleoside 3'(2')-phosphohydrolase</fullName>
    </alternativeName>
    <alternativeName>
        <fullName evidence="4">3'-phosphoadenosine 5'-phosphate phosphatase</fullName>
        <shortName evidence="4">PAP phosphatase</shortName>
    </alternativeName>
</protein>
<evidence type="ECO:0000256" key="2">
    <source>
        <dbReference type="ARBA" id="ARBA00022723"/>
    </source>
</evidence>
<feature type="binding site" evidence="4">
    <location>
        <position position="95"/>
    </location>
    <ligand>
        <name>Mg(2+)</name>
        <dbReference type="ChEBI" id="CHEBI:18420"/>
        <label>2</label>
    </ligand>
</feature>
<dbReference type="SUPFAM" id="SSF56655">
    <property type="entry name" value="Carbohydrate phosphatase"/>
    <property type="match status" value="1"/>
</dbReference>
<keyword evidence="4" id="KW-0472">Membrane</keyword>
<dbReference type="EMBL" id="PJCH01000009">
    <property type="protein sequence ID" value="PQA87308.1"/>
    <property type="molecule type" value="Genomic_DNA"/>
</dbReference>